<name>A0A3D8SBK8_9EURO</name>
<dbReference type="GeneID" id="38114349"/>
<dbReference type="Proteomes" id="UP000256690">
    <property type="component" value="Unassembled WGS sequence"/>
</dbReference>
<sequence>MSEPRNESQPAPVDDERMSVDANNNEDCEADRQGGSVRSPLIENHSTEAKGDAVGKTDVTHEPRAEHTRDVTEKGQTTGLPLSEEEKEEVFTQPSSFTLPKGIPQLARGSQNQRRLTEDKLLPRWLELPHCGAYCNSKT</sequence>
<proteinExistence type="predicted"/>
<organism evidence="2 3">
    <name type="scientific">Aspergillus mulundensis</name>
    <dbReference type="NCBI Taxonomy" id="1810919"/>
    <lineage>
        <taxon>Eukaryota</taxon>
        <taxon>Fungi</taxon>
        <taxon>Dikarya</taxon>
        <taxon>Ascomycota</taxon>
        <taxon>Pezizomycotina</taxon>
        <taxon>Eurotiomycetes</taxon>
        <taxon>Eurotiomycetidae</taxon>
        <taxon>Eurotiales</taxon>
        <taxon>Aspergillaceae</taxon>
        <taxon>Aspergillus</taxon>
        <taxon>Aspergillus subgen. Nidulantes</taxon>
    </lineage>
</organism>
<accession>A0A3D8SBK8</accession>
<evidence type="ECO:0000313" key="3">
    <source>
        <dbReference type="Proteomes" id="UP000256690"/>
    </source>
</evidence>
<feature type="region of interest" description="Disordered" evidence="1">
    <location>
        <begin position="1"/>
        <end position="115"/>
    </location>
</feature>
<protein>
    <submittedName>
        <fullName evidence="2">Uncharacterized protein</fullName>
    </submittedName>
</protein>
<keyword evidence="3" id="KW-1185">Reference proteome</keyword>
<reference evidence="2 3" key="1">
    <citation type="journal article" date="2018" name="IMA Fungus">
        <title>IMA Genome-F 9: Draft genome sequence of Annulohypoxylon stygium, Aspergillus mulundensis, Berkeleyomyces basicola (syn. Thielaviopsis basicola), Ceratocystis smalleyi, two Cercospora beticola strains, Coleophoma cylindrospora, Fusarium fracticaudum, Phialophora cf. hyalina, and Morchella septimelata.</title>
        <authorList>
            <person name="Wingfield B.D."/>
            <person name="Bills G.F."/>
            <person name="Dong Y."/>
            <person name="Huang W."/>
            <person name="Nel W.J."/>
            <person name="Swalarsk-Parry B.S."/>
            <person name="Vaghefi N."/>
            <person name="Wilken P.M."/>
            <person name="An Z."/>
            <person name="de Beer Z.W."/>
            <person name="De Vos L."/>
            <person name="Chen L."/>
            <person name="Duong T.A."/>
            <person name="Gao Y."/>
            <person name="Hammerbacher A."/>
            <person name="Kikkert J.R."/>
            <person name="Li Y."/>
            <person name="Li H."/>
            <person name="Li K."/>
            <person name="Li Q."/>
            <person name="Liu X."/>
            <person name="Ma X."/>
            <person name="Naidoo K."/>
            <person name="Pethybridge S.J."/>
            <person name="Sun J."/>
            <person name="Steenkamp E.T."/>
            <person name="van der Nest M.A."/>
            <person name="van Wyk S."/>
            <person name="Wingfield M.J."/>
            <person name="Xiong C."/>
            <person name="Yue Q."/>
            <person name="Zhang X."/>
        </authorList>
    </citation>
    <scope>NUCLEOTIDE SEQUENCE [LARGE SCALE GENOMIC DNA]</scope>
    <source>
        <strain evidence="2 3">DSM 5745</strain>
    </source>
</reference>
<dbReference type="RefSeq" id="XP_026604991.1">
    <property type="nucleotide sequence ID" value="XM_026745995.1"/>
</dbReference>
<gene>
    <name evidence="2" type="ORF">DSM5745_03979</name>
</gene>
<evidence type="ECO:0000313" key="2">
    <source>
        <dbReference type="EMBL" id="RDW83653.1"/>
    </source>
</evidence>
<dbReference type="AlphaFoldDB" id="A0A3D8SBK8"/>
<feature type="compositionally biased region" description="Basic and acidic residues" evidence="1">
    <location>
        <begin position="45"/>
        <end position="73"/>
    </location>
</feature>
<dbReference type="EMBL" id="PVWQ01000004">
    <property type="protein sequence ID" value="RDW83653.1"/>
    <property type="molecule type" value="Genomic_DNA"/>
</dbReference>
<comment type="caution">
    <text evidence="2">The sequence shown here is derived from an EMBL/GenBank/DDBJ whole genome shotgun (WGS) entry which is preliminary data.</text>
</comment>
<evidence type="ECO:0000256" key="1">
    <source>
        <dbReference type="SAM" id="MobiDB-lite"/>
    </source>
</evidence>